<feature type="domain" description="Amine oxidase" evidence="1">
    <location>
        <begin position="9"/>
        <end position="427"/>
    </location>
</feature>
<accession>A0A221KGW0</accession>
<sequence>MAVIGAGWAGLAAAVEAVRLGYTVHLFEMARQTGGRARSDAASPGQPDAERRDNGQHILIGAYQATLALMRQVGVDPEQVLMRRPLAVVYPDGQGLRLPPGPAVPAFLWGVWRWRALSVAERWGLLRWAARWRWRGFRCDPRLTVADISADCPPRVHEWLIDPLSVAALNTPSHQASAQVLLTVLRDALFGPRGSSDVLLPRAPLSALLPDAAQRWLQQHGATLTLGRRVQRLTPQASGAWCVDDEVFDHVIVASSAVEAARLLAPHAPIWAEQAAALHYEPIITVWLEAPGARWPEPMLALRADAAHPAQFGFDLGQLGGVAGQFSLVVSGASVWLDRPLAAVGAAVCDQLRQAWRQQPSAWPAARVRVLAIRAEKRATFACVPGLQRPCADPLPGVSVAGDHVAGPYPATLEAAVRSGVAAAQRVGRVKAAHG</sequence>
<evidence type="ECO:0000313" key="2">
    <source>
        <dbReference type="EMBL" id="ASM78271.1"/>
    </source>
</evidence>
<dbReference type="InterPro" id="IPR036188">
    <property type="entry name" value="FAD/NAD-bd_sf"/>
</dbReference>
<name>A0A221KGW0_VITFI</name>
<protein>
    <submittedName>
        <fullName evidence="2">Phytoene dehydrogenase</fullName>
    </submittedName>
</protein>
<reference evidence="2 3" key="1">
    <citation type="submission" date="2017-07" db="EMBL/GenBank/DDBJ databases">
        <title>Complete Genome Sequence of the cosmetic ferment Vitreoscilla filiformis (ATCC15551).</title>
        <authorList>
            <person name="Contreras S."/>
            <person name="Sagory-Zalkind P."/>
            <person name="Blanquart H."/>
            <person name="Iltis A."/>
            <person name="Morand S.C."/>
        </authorList>
    </citation>
    <scope>NUCLEOTIDE SEQUENCE [LARGE SCALE GENOMIC DNA]</scope>
    <source>
        <strain evidence="2 3">ATCC 15551</strain>
    </source>
</reference>
<keyword evidence="3" id="KW-1185">Reference proteome</keyword>
<dbReference type="PANTHER" id="PTHR42923">
    <property type="entry name" value="PROTOPORPHYRINOGEN OXIDASE"/>
    <property type="match status" value="1"/>
</dbReference>
<dbReference type="Proteomes" id="UP000199729">
    <property type="component" value="Chromosome"/>
</dbReference>
<proteinExistence type="predicted"/>
<dbReference type="Gene3D" id="3.40.50.720">
    <property type="entry name" value="NAD(P)-binding Rossmann-like Domain"/>
    <property type="match status" value="1"/>
</dbReference>
<dbReference type="KEGG" id="vff:VITFI_CDS2493"/>
<dbReference type="NCBIfam" id="TIGR03467">
    <property type="entry name" value="HpnE"/>
    <property type="match status" value="1"/>
</dbReference>
<dbReference type="GO" id="GO:0016491">
    <property type="term" value="F:oxidoreductase activity"/>
    <property type="evidence" value="ECO:0007669"/>
    <property type="project" value="InterPro"/>
</dbReference>
<organism evidence="2 3">
    <name type="scientific">Vitreoscilla filiformis</name>
    <dbReference type="NCBI Taxonomy" id="63"/>
    <lineage>
        <taxon>Bacteria</taxon>
        <taxon>Pseudomonadati</taxon>
        <taxon>Pseudomonadota</taxon>
        <taxon>Betaproteobacteria</taxon>
        <taxon>Neisseriales</taxon>
        <taxon>Neisseriaceae</taxon>
        <taxon>Vitreoscilla</taxon>
    </lineage>
</organism>
<dbReference type="InterPro" id="IPR017830">
    <property type="entry name" value="SQase_HpnE"/>
</dbReference>
<dbReference type="SUPFAM" id="SSF51905">
    <property type="entry name" value="FAD/NAD(P)-binding domain"/>
    <property type="match status" value="1"/>
</dbReference>
<dbReference type="Gene3D" id="3.50.50.60">
    <property type="entry name" value="FAD/NAD(P)-binding domain"/>
    <property type="match status" value="1"/>
</dbReference>
<dbReference type="PANTHER" id="PTHR42923:SF47">
    <property type="entry name" value="BLR3003 PROTEIN"/>
    <property type="match status" value="1"/>
</dbReference>
<dbReference type="Pfam" id="PF01593">
    <property type="entry name" value="Amino_oxidase"/>
    <property type="match status" value="1"/>
</dbReference>
<gene>
    <name evidence="2" type="ORF">VITFI_CDS2493</name>
</gene>
<dbReference type="EMBL" id="CP022423">
    <property type="protein sequence ID" value="ASM78271.1"/>
    <property type="molecule type" value="Genomic_DNA"/>
</dbReference>
<dbReference type="InterPro" id="IPR050464">
    <property type="entry name" value="Zeta_carotene_desat/Oxidored"/>
</dbReference>
<dbReference type="AlphaFoldDB" id="A0A221KGW0"/>
<evidence type="ECO:0000313" key="3">
    <source>
        <dbReference type="Proteomes" id="UP000199729"/>
    </source>
</evidence>
<dbReference type="InterPro" id="IPR002937">
    <property type="entry name" value="Amino_oxidase"/>
</dbReference>
<evidence type="ECO:0000259" key="1">
    <source>
        <dbReference type="Pfam" id="PF01593"/>
    </source>
</evidence>